<accession>A0AAW2K8Z9</accession>
<evidence type="ECO:0000313" key="1">
    <source>
        <dbReference type="EMBL" id="KAL0302546.1"/>
    </source>
</evidence>
<sequence>MRRQCLWRNGCVEAAETIANGEAGCVEATLTISGEGDSREEPKTYLQESRDVKWVAAIQEELEALDKNGTWELTSLPPTKCVIGSRPTSTPFPSSLHLTSQEVKPVHEVPQNFTLGCYITCSPLFERNLYFGLVFPSQSSLHLSAYVDVAYASCLDSRHLIIGVCIFFGSSLIPWKTKKQATFPILQLRQNTVAWDPLFGDDKISASPPLLTVAEETNNNEGDNEASLEGLMYEEMIGFRREEFKYVRTDESHVKASSFIRTGECGVKG</sequence>
<reference evidence="1" key="2">
    <citation type="journal article" date="2024" name="Plant">
        <title>Genomic evolution and insights into agronomic trait innovations of Sesamum species.</title>
        <authorList>
            <person name="Miao H."/>
            <person name="Wang L."/>
            <person name="Qu L."/>
            <person name="Liu H."/>
            <person name="Sun Y."/>
            <person name="Le M."/>
            <person name="Wang Q."/>
            <person name="Wei S."/>
            <person name="Zheng Y."/>
            <person name="Lin W."/>
            <person name="Duan Y."/>
            <person name="Cao H."/>
            <person name="Xiong S."/>
            <person name="Wang X."/>
            <person name="Wei L."/>
            <person name="Li C."/>
            <person name="Ma Q."/>
            <person name="Ju M."/>
            <person name="Zhao R."/>
            <person name="Li G."/>
            <person name="Mu C."/>
            <person name="Tian Q."/>
            <person name="Mei H."/>
            <person name="Zhang T."/>
            <person name="Gao T."/>
            <person name="Zhang H."/>
        </authorList>
    </citation>
    <scope>NUCLEOTIDE SEQUENCE</scope>
    <source>
        <strain evidence="1">KEN8</strain>
    </source>
</reference>
<protein>
    <submittedName>
        <fullName evidence="1">Uncharacterized protein</fullName>
    </submittedName>
</protein>
<dbReference type="AlphaFoldDB" id="A0AAW2K8Z9"/>
<dbReference type="EMBL" id="JACGWM010000549">
    <property type="protein sequence ID" value="KAL0302546.1"/>
    <property type="molecule type" value="Genomic_DNA"/>
</dbReference>
<comment type="caution">
    <text evidence="1">The sequence shown here is derived from an EMBL/GenBank/DDBJ whole genome shotgun (WGS) entry which is preliminary data.</text>
</comment>
<gene>
    <name evidence="1" type="ORF">Scaly_2563800</name>
</gene>
<proteinExistence type="predicted"/>
<reference evidence="1" key="1">
    <citation type="submission" date="2020-06" db="EMBL/GenBank/DDBJ databases">
        <authorList>
            <person name="Li T."/>
            <person name="Hu X."/>
            <person name="Zhang T."/>
            <person name="Song X."/>
            <person name="Zhang H."/>
            <person name="Dai N."/>
            <person name="Sheng W."/>
            <person name="Hou X."/>
            <person name="Wei L."/>
        </authorList>
    </citation>
    <scope>NUCLEOTIDE SEQUENCE</scope>
    <source>
        <strain evidence="1">KEN8</strain>
        <tissue evidence="1">Leaf</tissue>
    </source>
</reference>
<organism evidence="1">
    <name type="scientific">Sesamum calycinum</name>
    <dbReference type="NCBI Taxonomy" id="2727403"/>
    <lineage>
        <taxon>Eukaryota</taxon>
        <taxon>Viridiplantae</taxon>
        <taxon>Streptophyta</taxon>
        <taxon>Embryophyta</taxon>
        <taxon>Tracheophyta</taxon>
        <taxon>Spermatophyta</taxon>
        <taxon>Magnoliopsida</taxon>
        <taxon>eudicotyledons</taxon>
        <taxon>Gunneridae</taxon>
        <taxon>Pentapetalae</taxon>
        <taxon>asterids</taxon>
        <taxon>lamiids</taxon>
        <taxon>Lamiales</taxon>
        <taxon>Pedaliaceae</taxon>
        <taxon>Sesamum</taxon>
    </lineage>
</organism>
<name>A0AAW2K8Z9_9LAMI</name>